<dbReference type="EMBL" id="JACGWZ010000002">
    <property type="protein sequence ID" value="MBA8825016.1"/>
    <property type="molecule type" value="Genomic_DNA"/>
</dbReference>
<keyword evidence="2" id="KW-1185">Reference proteome</keyword>
<sequence length="106" mass="11502">MSKENRILLACLVGACVLPLVVGGLLGWPTWITVPLFAAVLVGSYRKFTHGTRTATGHVGALLDRIGLYPDNPVRDLTAHRLANLIEASGNARVAEEVRRKFDAPR</sequence>
<gene>
    <name evidence="1" type="ORF">FHX42_002363</name>
</gene>
<name>A0A839DXR5_9PSEU</name>
<evidence type="ECO:0000313" key="1">
    <source>
        <dbReference type="EMBL" id="MBA8825016.1"/>
    </source>
</evidence>
<dbReference type="RefSeq" id="WP_182544175.1">
    <property type="nucleotide sequence ID" value="NZ_JACGWZ010000002.1"/>
</dbReference>
<evidence type="ECO:0000313" key="2">
    <source>
        <dbReference type="Proteomes" id="UP000569329"/>
    </source>
</evidence>
<organism evidence="1 2">
    <name type="scientific">Halosaccharopolyspora lacisalsi</name>
    <dbReference type="NCBI Taxonomy" id="1000566"/>
    <lineage>
        <taxon>Bacteria</taxon>
        <taxon>Bacillati</taxon>
        <taxon>Actinomycetota</taxon>
        <taxon>Actinomycetes</taxon>
        <taxon>Pseudonocardiales</taxon>
        <taxon>Pseudonocardiaceae</taxon>
        <taxon>Halosaccharopolyspora</taxon>
    </lineage>
</organism>
<accession>A0A839DXR5</accession>
<proteinExistence type="predicted"/>
<comment type="caution">
    <text evidence="1">The sequence shown here is derived from an EMBL/GenBank/DDBJ whole genome shotgun (WGS) entry which is preliminary data.</text>
</comment>
<dbReference type="AlphaFoldDB" id="A0A839DXR5"/>
<dbReference type="Proteomes" id="UP000569329">
    <property type="component" value="Unassembled WGS sequence"/>
</dbReference>
<protein>
    <submittedName>
        <fullName evidence="1">Uncharacterized protein</fullName>
    </submittedName>
</protein>
<reference evidence="1 2" key="1">
    <citation type="submission" date="2020-07" db="EMBL/GenBank/DDBJ databases">
        <title>Sequencing the genomes of 1000 actinobacteria strains.</title>
        <authorList>
            <person name="Klenk H.-P."/>
        </authorList>
    </citation>
    <scope>NUCLEOTIDE SEQUENCE [LARGE SCALE GENOMIC DNA]</scope>
    <source>
        <strain evidence="1 2">DSM 45975</strain>
    </source>
</reference>